<keyword evidence="2 8" id="KW-0028">Amino-acid biosynthesis</keyword>
<sequence>MASNKRIVVKVGTNVLTREDRTLDKLIFRQVVVQLVKLIRAGYSPVLVSSGAVGAGRSIIGDSEIADEAIRRQVLSAVGQTSLMKSYFELFIEYDIVCAQVLATKEDFSEGEHYQNMVNCFEGLLGQGIVPIVNENDVVSLTELMFTDNDELAGLTATMIGAERLILLSNVDGVYGPGGDVVHHVPQNDHSVRAHISTEKSGMGRGGMLSKFEIATATAAQGIETIIANGKHDNIILDILSGKAIGTRFLTEELAK</sequence>
<evidence type="ECO:0000256" key="7">
    <source>
        <dbReference type="ARBA" id="ARBA00022840"/>
    </source>
</evidence>
<gene>
    <name evidence="8" type="primary">proB</name>
    <name evidence="10" type="ORF">C7460_10653</name>
</gene>
<dbReference type="FunFam" id="3.40.1160.10:FF:000006">
    <property type="entry name" value="Glutamate 5-kinase"/>
    <property type="match status" value="1"/>
</dbReference>
<name>A0A3D9L5X1_MARFU</name>
<dbReference type="Proteomes" id="UP000256779">
    <property type="component" value="Unassembled WGS sequence"/>
</dbReference>
<dbReference type="SUPFAM" id="SSF53633">
    <property type="entry name" value="Carbamate kinase-like"/>
    <property type="match status" value="1"/>
</dbReference>
<dbReference type="GO" id="GO:0055129">
    <property type="term" value="P:L-proline biosynthetic process"/>
    <property type="evidence" value="ECO:0007669"/>
    <property type="project" value="UniProtKB-UniRule"/>
</dbReference>
<feature type="binding site" evidence="8">
    <location>
        <position position="149"/>
    </location>
    <ligand>
        <name>substrate</name>
    </ligand>
</feature>
<dbReference type="Pfam" id="PF00696">
    <property type="entry name" value="AA_kinase"/>
    <property type="match status" value="1"/>
</dbReference>
<dbReference type="EC" id="2.7.2.11" evidence="8"/>
<dbReference type="PANTHER" id="PTHR43654">
    <property type="entry name" value="GLUTAMATE 5-KINASE"/>
    <property type="match status" value="1"/>
</dbReference>
<keyword evidence="5 8" id="KW-0547">Nucleotide-binding</keyword>
<keyword evidence="7 8" id="KW-0067">ATP-binding</keyword>
<dbReference type="InterPro" id="IPR001048">
    <property type="entry name" value="Asp/Glu/Uridylate_kinase"/>
</dbReference>
<evidence type="ECO:0000256" key="6">
    <source>
        <dbReference type="ARBA" id="ARBA00022777"/>
    </source>
</evidence>
<evidence type="ECO:0000256" key="3">
    <source>
        <dbReference type="ARBA" id="ARBA00022650"/>
    </source>
</evidence>
<keyword evidence="4 8" id="KW-0808">Transferase</keyword>
<dbReference type="CDD" id="cd04242">
    <property type="entry name" value="AAK_G5K_ProB"/>
    <property type="match status" value="1"/>
</dbReference>
<dbReference type="InterPro" id="IPR036393">
    <property type="entry name" value="AceGlu_kinase-like_sf"/>
</dbReference>
<comment type="function">
    <text evidence="8">Catalyzes the transfer of a phosphate group to glutamate to form L-glutamate 5-phosphate.</text>
</comment>
<dbReference type="PIRSF" id="PIRSF000729">
    <property type="entry name" value="GK"/>
    <property type="match status" value="1"/>
</dbReference>
<dbReference type="PRINTS" id="PR00474">
    <property type="entry name" value="GLU5KINASE"/>
</dbReference>
<dbReference type="GO" id="GO:0004349">
    <property type="term" value="F:glutamate 5-kinase activity"/>
    <property type="evidence" value="ECO:0007669"/>
    <property type="project" value="UniProtKB-UniRule"/>
</dbReference>
<feature type="binding site" evidence="8">
    <location>
        <position position="50"/>
    </location>
    <ligand>
        <name>substrate</name>
    </ligand>
</feature>
<evidence type="ECO:0000313" key="10">
    <source>
        <dbReference type="EMBL" id="REE00116.1"/>
    </source>
</evidence>
<dbReference type="InterPro" id="IPR011529">
    <property type="entry name" value="Glu_5kinase"/>
</dbReference>
<dbReference type="InterPro" id="IPR001057">
    <property type="entry name" value="Glu/AcGlu_kinase"/>
</dbReference>
<comment type="caution">
    <text evidence="8">Lacks conserved residue(s) required for the propagation of feature annotation.</text>
</comment>
<feature type="binding site" evidence="8">
    <location>
        <position position="10"/>
    </location>
    <ligand>
        <name>ATP</name>
        <dbReference type="ChEBI" id="CHEBI:30616"/>
    </ligand>
</feature>
<keyword evidence="6 8" id="KW-0418">Kinase</keyword>
<dbReference type="UniPathway" id="UPA00098">
    <property type="reaction ID" value="UER00359"/>
</dbReference>
<evidence type="ECO:0000313" key="11">
    <source>
        <dbReference type="Proteomes" id="UP000256779"/>
    </source>
</evidence>
<dbReference type="HAMAP" id="MF_00456">
    <property type="entry name" value="ProB"/>
    <property type="match status" value="1"/>
</dbReference>
<dbReference type="EMBL" id="QREG01000006">
    <property type="protein sequence ID" value="REE00116.1"/>
    <property type="molecule type" value="Genomic_DNA"/>
</dbReference>
<dbReference type="GO" id="GO:0005829">
    <property type="term" value="C:cytosol"/>
    <property type="evidence" value="ECO:0007669"/>
    <property type="project" value="TreeGrafter"/>
</dbReference>
<comment type="caution">
    <text evidence="10">The sequence shown here is derived from an EMBL/GenBank/DDBJ whole genome shotgun (WGS) entry which is preliminary data.</text>
</comment>
<evidence type="ECO:0000256" key="8">
    <source>
        <dbReference type="HAMAP-Rule" id="MF_00456"/>
    </source>
</evidence>
<keyword evidence="1 8" id="KW-0963">Cytoplasm</keyword>
<organism evidence="10 11">
    <name type="scientific">Marinoscillum furvescens DSM 4134</name>
    <dbReference type="NCBI Taxonomy" id="1122208"/>
    <lineage>
        <taxon>Bacteria</taxon>
        <taxon>Pseudomonadati</taxon>
        <taxon>Bacteroidota</taxon>
        <taxon>Cytophagia</taxon>
        <taxon>Cytophagales</taxon>
        <taxon>Reichenbachiellaceae</taxon>
        <taxon>Marinoscillum</taxon>
    </lineage>
</organism>
<evidence type="ECO:0000256" key="4">
    <source>
        <dbReference type="ARBA" id="ARBA00022679"/>
    </source>
</evidence>
<protein>
    <recommendedName>
        <fullName evidence="8">Glutamate 5-kinase</fullName>
        <ecNumber evidence="8">2.7.2.11</ecNumber>
    </recommendedName>
    <alternativeName>
        <fullName evidence="8">Gamma-glutamyl kinase</fullName>
        <shortName evidence="8">GK</shortName>
    </alternativeName>
</protein>
<comment type="catalytic activity">
    <reaction evidence="8">
        <text>L-glutamate + ATP = L-glutamyl 5-phosphate + ADP</text>
        <dbReference type="Rhea" id="RHEA:14877"/>
        <dbReference type="ChEBI" id="CHEBI:29985"/>
        <dbReference type="ChEBI" id="CHEBI:30616"/>
        <dbReference type="ChEBI" id="CHEBI:58274"/>
        <dbReference type="ChEBI" id="CHEBI:456216"/>
        <dbReference type="EC" id="2.7.2.11"/>
    </reaction>
</comment>
<dbReference type="GO" id="GO:0005524">
    <property type="term" value="F:ATP binding"/>
    <property type="evidence" value="ECO:0007669"/>
    <property type="project" value="UniProtKB-KW"/>
</dbReference>
<evidence type="ECO:0000256" key="1">
    <source>
        <dbReference type="ARBA" id="ARBA00022490"/>
    </source>
</evidence>
<evidence type="ECO:0000256" key="2">
    <source>
        <dbReference type="ARBA" id="ARBA00022605"/>
    </source>
</evidence>
<dbReference type="InterPro" id="IPR041739">
    <property type="entry name" value="G5K_ProB"/>
</dbReference>
<dbReference type="Gene3D" id="3.40.1160.10">
    <property type="entry name" value="Acetylglutamate kinase-like"/>
    <property type="match status" value="1"/>
</dbReference>
<feature type="domain" description="Aspartate/glutamate/uridylate kinase" evidence="9">
    <location>
        <begin position="5"/>
        <end position="229"/>
    </location>
</feature>
<dbReference type="OrthoDB" id="9804434at2"/>
<accession>A0A3D9L5X1</accession>
<dbReference type="PANTHER" id="PTHR43654:SF1">
    <property type="entry name" value="ISOPENTENYL PHOSPHATE KINASE"/>
    <property type="match status" value="1"/>
</dbReference>
<feature type="binding site" evidence="8">
    <location>
        <position position="137"/>
    </location>
    <ligand>
        <name>substrate</name>
    </ligand>
</feature>
<dbReference type="RefSeq" id="WP_115867646.1">
    <property type="nucleotide sequence ID" value="NZ_QREG01000006.1"/>
</dbReference>
<comment type="pathway">
    <text evidence="8">Amino-acid biosynthesis; L-proline biosynthesis; L-glutamate 5-semialdehyde from L-glutamate: step 1/2.</text>
</comment>
<dbReference type="InterPro" id="IPR005715">
    <property type="entry name" value="Glu_5kinase/COase_Synthase"/>
</dbReference>
<evidence type="ECO:0000259" key="9">
    <source>
        <dbReference type="Pfam" id="PF00696"/>
    </source>
</evidence>
<reference evidence="10 11" key="1">
    <citation type="submission" date="2018-07" db="EMBL/GenBank/DDBJ databases">
        <title>Genomic Encyclopedia of Type Strains, Phase IV (KMG-IV): sequencing the most valuable type-strain genomes for metagenomic binning, comparative biology and taxonomic classification.</title>
        <authorList>
            <person name="Goeker M."/>
        </authorList>
    </citation>
    <scope>NUCLEOTIDE SEQUENCE [LARGE SCALE GENOMIC DNA]</scope>
    <source>
        <strain evidence="10 11">DSM 4134</strain>
    </source>
</reference>
<evidence type="ECO:0000256" key="5">
    <source>
        <dbReference type="ARBA" id="ARBA00022741"/>
    </source>
</evidence>
<proteinExistence type="inferred from homology"/>
<dbReference type="AlphaFoldDB" id="A0A3D9L5X1"/>
<keyword evidence="11" id="KW-1185">Reference proteome</keyword>
<comment type="subcellular location">
    <subcellularLocation>
        <location evidence="8">Cytoplasm</location>
    </subcellularLocation>
</comment>
<keyword evidence="3 8" id="KW-0641">Proline biosynthesis</keyword>
<comment type="similarity">
    <text evidence="8">Belongs to the glutamate 5-kinase family.</text>
</comment>
<dbReference type="NCBIfam" id="TIGR01027">
    <property type="entry name" value="proB"/>
    <property type="match status" value="1"/>
</dbReference>